<dbReference type="Proteomes" id="UP000429644">
    <property type="component" value="Unassembled WGS sequence"/>
</dbReference>
<dbReference type="EMBL" id="WHPD01003844">
    <property type="protein sequence ID" value="MPV90551.1"/>
    <property type="molecule type" value="Genomic_DNA"/>
</dbReference>
<dbReference type="SUPFAM" id="SSF54593">
    <property type="entry name" value="Glyoxalase/Bleomycin resistance protein/Dihydroxybiphenyl dioxygenase"/>
    <property type="match status" value="1"/>
</dbReference>
<sequence>MPGEATQHAYISYRDAPSALQWLQAIGFRVVTRNDGEDGRVLHAEVRRGDAALMIATADADYVTPPLIGESVGSGVYLCLRDPADVDAWHQRALAAGATPVIAPENTAWGTRRARVLDPEGHEWSAGTYRPGESS</sequence>
<organism evidence="2 3">
    <name type="scientific">Georgenia ruanii</name>
    <dbReference type="NCBI Taxonomy" id="348442"/>
    <lineage>
        <taxon>Bacteria</taxon>
        <taxon>Bacillati</taxon>
        <taxon>Actinomycetota</taxon>
        <taxon>Actinomycetes</taxon>
        <taxon>Micrococcales</taxon>
        <taxon>Bogoriellaceae</taxon>
        <taxon>Georgenia</taxon>
    </lineage>
</organism>
<evidence type="ECO:0000259" key="1">
    <source>
        <dbReference type="PROSITE" id="PS51819"/>
    </source>
</evidence>
<accession>A0A7J9V0Z6</accession>
<keyword evidence="3" id="KW-1185">Reference proteome</keyword>
<reference evidence="2 3" key="1">
    <citation type="submission" date="2019-10" db="EMBL/GenBank/DDBJ databases">
        <title>Georgenia wutianyii sp. nov. and Georgenia yuyongxinii sp. nov. isolated from plateau pika (Ochotona curzoniae) in the Qinghai-Tibet plateau of China.</title>
        <authorList>
            <person name="Tian Z."/>
        </authorList>
    </citation>
    <scope>NUCLEOTIDE SEQUENCE [LARGE SCALE GENOMIC DNA]</scope>
    <source>
        <strain evidence="2 3">JCM 15130</strain>
    </source>
</reference>
<dbReference type="PANTHER" id="PTHR34109">
    <property type="entry name" value="BNAUNNG04460D PROTEIN-RELATED"/>
    <property type="match status" value="1"/>
</dbReference>
<dbReference type="InterPro" id="IPR029068">
    <property type="entry name" value="Glyas_Bleomycin-R_OHBP_Dase"/>
</dbReference>
<dbReference type="RefSeq" id="WP_152233360.1">
    <property type="nucleotide sequence ID" value="NZ_BAAAOT010000044.1"/>
</dbReference>
<evidence type="ECO:0000313" key="2">
    <source>
        <dbReference type="EMBL" id="MPV90551.1"/>
    </source>
</evidence>
<dbReference type="InterPro" id="IPR037523">
    <property type="entry name" value="VOC_core"/>
</dbReference>
<dbReference type="InterPro" id="IPR004360">
    <property type="entry name" value="Glyas_Fos-R_dOase_dom"/>
</dbReference>
<gene>
    <name evidence="2" type="ORF">GB882_17905</name>
</gene>
<name>A0A7J9V0Z6_9MICO</name>
<evidence type="ECO:0000313" key="3">
    <source>
        <dbReference type="Proteomes" id="UP000429644"/>
    </source>
</evidence>
<dbReference type="Gene3D" id="3.30.720.110">
    <property type="match status" value="1"/>
</dbReference>
<comment type="caution">
    <text evidence="2">The sequence shown here is derived from an EMBL/GenBank/DDBJ whole genome shotgun (WGS) entry which is preliminary data.</text>
</comment>
<dbReference type="PANTHER" id="PTHR34109:SF1">
    <property type="entry name" value="VOC DOMAIN-CONTAINING PROTEIN"/>
    <property type="match status" value="1"/>
</dbReference>
<dbReference type="Pfam" id="PF00903">
    <property type="entry name" value="Glyoxalase"/>
    <property type="match status" value="1"/>
</dbReference>
<dbReference type="AlphaFoldDB" id="A0A7J9V0Z6"/>
<dbReference type="OrthoDB" id="9809391at2"/>
<proteinExistence type="predicted"/>
<protein>
    <submittedName>
        <fullName evidence="2">Bleomycin resistance protein</fullName>
    </submittedName>
</protein>
<feature type="domain" description="VOC" evidence="1">
    <location>
        <begin position="5"/>
        <end position="129"/>
    </location>
</feature>
<dbReference type="PROSITE" id="PS51819">
    <property type="entry name" value="VOC"/>
    <property type="match status" value="1"/>
</dbReference>
<dbReference type="Gene3D" id="3.30.720.120">
    <property type="match status" value="1"/>
</dbReference>